<dbReference type="InterPro" id="IPR012947">
    <property type="entry name" value="tRNA_SAD"/>
</dbReference>
<dbReference type="OrthoDB" id="9812949at2"/>
<evidence type="ECO:0000256" key="2">
    <source>
        <dbReference type="ARBA" id="ARBA00004496"/>
    </source>
</evidence>
<evidence type="ECO:0000313" key="9">
    <source>
        <dbReference type="Proteomes" id="UP000186002"/>
    </source>
</evidence>
<dbReference type="PROSITE" id="PS50860">
    <property type="entry name" value="AA_TRNA_LIGASE_II_ALA"/>
    <property type="match status" value="1"/>
</dbReference>
<reference evidence="8 9" key="1">
    <citation type="submission" date="2016-11" db="EMBL/GenBank/DDBJ databases">
        <authorList>
            <person name="Jaros S."/>
            <person name="Januszkiewicz K."/>
            <person name="Wedrychowicz H."/>
        </authorList>
    </citation>
    <scope>NUCLEOTIDE SEQUENCE [LARGE SCALE GENOMIC DNA]</scope>
    <source>
        <strain evidence="8 9">DSM 22153</strain>
    </source>
</reference>
<dbReference type="PANTHER" id="PTHR43462:SF1">
    <property type="entry name" value="ALANYL-TRNA EDITING PROTEIN AARSD1"/>
    <property type="match status" value="1"/>
</dbReference>
<evidence type="ECO:0000256" key="5">
    <source>
        <dbReference type="ARBA" id="ARBA00022833"/>
    </source>
</evidence>
<keyword evidence="9" id="KW-1185">Reference proteome</keyword>
<organism evidence="8 9">
    <name type="scientific">Roseibium suaedae</name>
    <dbReference type="NCBI Taxonomy" id="735517"/>
    <lineage>
        <taxon>Bacteria</taxon>
        <taxon>Pseudomonadati</taxon>
        <taxon>Pseudomonadota</taxon>
        <taxon>Alphaproteobacteria</taxon>
        <taxon>Hyphomicrobiales</taxon>
        <taxon>Stappiaceae</taxon>
        <taxon>Roseibium</taxon>
    </lineage>
</organism>
<dbReference type="SUPFAM" id="SSF50447">
    <property type="entry name" value="Translation proteins"/>
    <property type="match status" value="1"/>
</dbReference>
<keyword evidence="4" id="KW-0479">Metal-binding</keyword>
<dbReference type="GO" id="GO:0004813">
    <property type="term" value="F:alanine-tRNA ligase activity"/>
    <property type="evidence" value="ECO:0007669"/>
    <property type="project" value="InterPro"/>
</dbReference>
<dbReference type="InterPro" id="IPR018164">
    <property type="entry name" value="Ala-tRNA-synth_IIc_N"/>
</dbReference>
<dbReference type="PANTHER" id="PTHR43462">
    <property type="entry name" value="ALANYL-TRNA EDITING PROTEIN"/>
    <property type="match status" value="1"/>
</dbReference>
<dbReference type="InterPro" id="IPR051335">
    <property type="entry name" value="Alanyl-tRNA_Editing_Enzymes"/>
</dbReference>
<dbReference type="Pfam" id="PF01411">
    <property type="entry name" value="tRNA-synt_2c"/>
    <property type="match status" value="1"/>
</dbReference>
<comment type="subcellular location">
    <subcellularLocation>
        <location evidence="2">Cytoplasm</location>
    </subcellularLocation>
</comment>
<feature type="domain" description="Alanyl-transfer RNA synthetases family profile" evidence="7">
    <location>
        <begin position="1"/>
        <end position="237"/>
    </location>
</feature>
<dbReference type="Pfam" id="PF07973">
    <property type="entry name" value="tRNA_SAD"/>
    <property type="match status" value="1"/>
</dbReference>
<dbReference type="GO" id="GO:0006419">
    <property type="term" value="P:alanyl-tRNA aminoacylation"/>
    <property type="evidence" value="ECO:0007669"/>
    <property type="project" value="InterPro"/>
</dbReference>
<dbReference type="SMART" id="SM00863">
    <property type="entry name" value="tRNA_SAD"/>
    <property type="match status" value="1"/>
</dbReference>
<evidence type="ECO:0000259" key="7">
    <source>
        <dbReference type="PROSITE" id="PS50860"/>
    </source>
</evidence>
<evidence type="ECO:0000256" key="3">
    <source>
        <dbReference type="ARBA" id="ARBA00017959"/>
    </source>
</evidence>
<dbReference type="EMBL" id="FRBW01000007">
    <property type="protein sequence ID" value="SHN15033.1"/>
    <property type="molecule type" value="Genomic_DNA"/>
</dbReference>
<dbReference type="Proteomes" id="UP000186002">
    <property type="component" value="Unassembled WGS sequence"/>
</dbReference>
<keyword evidence="5" id="KW-0862">Zinc</keyword>
<accession>A0A1M7PEK0</accession>
<dbReference type="GO" id="GO:0005737">
    <property type="term" value="C:cytoplasm"/>
    <property type="evidence" value="ECO:0007669"/>
    <property type="project" value="UniProtKB-SubCell"/>
</dbReference>
<evidence type="ECO:0000256" key="1">
    <source>
        <dbReference type="ARBA" id="ARBA00001947"/>
    </source>
</evidence>
<dbReference type="InterPro" id="IPR018163">
    <property type="entry name" value="Thr/Ala-tRNA-synth_IIc_edit"/>
</dbReference>
<proteinExistence type="predicted"/>
<sequence>MTDPLFRENAYVKTCEARVLEITDQGGIILDRTVFYAASGGQPGDTGRLVMADGTAVTIADTVFAEDRTTVIHVPQEGQELPPVGSALAPELDWERRHKLMRMHTALHIICAVLKTKITGCQIGAEESRIDLNIPEPPERDAVQAAIQTAIDADMETSTEWITDAELDANPDLVKSMSVSPPRGSGQIRLVRIGEDFDLQPCGGTHVARTSEIGPVEVTKIENKGKLNRRIRIRFAS</sequence>
<comment type="cofactor">
    <cofactor evidence="1">
        <name>Zn(2+)</name>
        <dbReference type="ChEBI" id="CHEBI:29105"/>
    </cofactor>
</comment>
<dbReference type="GO" id="GO:0002161">
    <property type="term" value="F:aminoacyl-tRNA deacylase activity"/>
    <property type="evidence" value="ECO:0007669"/>
    <property type="project" value="UniProtKB-ARBA"/>
</dbReference>
<dbReference type="Gene3D" id="2.40.30.130">
    <property type="match status" value="1"/>
</dbReference>
<dbReference type="Gene3D" id="3.30.980.10">
    <property type="entry name" value="Threonyl-trna Synthetase, Chain A, domain 2"/>
    <property type="match status" value="1"/>
</dbReference>
<evidence type="ECO:0000313" key="8">
    <source>
        <dbReference type="EMBL" id="SHN15033.1"/>
    </source>
</evidence>
<evidence type="ECO:0000256" key="6">
    <source>
        <dbReference type="ARBA" id="ARBA00032577"/>
    </source>
</evidence>
<dbReference type="GO" id="GO:0003676">
    <property type="term" value="F:nucleic acid binding"/>
    <property type="evidence" value="ECO:0007669"/>
    <property type="project" value="InterPro"/>
</dbReference>
<dbReference type="InterPro" id="IPR009000">
    <property type="entry name" value="Transl_B-barrel_sf"/>
</dbReference>
<dbReference type="InterPro" id="IPR018165">
    <property type="entry name" value="Ala-tRNA-synth_IIc_core"/>
</dbReference>
<protein>
    <recommendedName>
        <fullName evidence="3">Alanine--tRNA ligase</fullName>
    </recommendedName>
    <alternativeName>
        <fullName evidence="6">Alanyl-tRNA synthetase</fullName>
    </alternativeName>
</protein>
<dbReference type="AlphaFoldDB" id="A0A1M7PEK0"/>
<gene>
    <name evidence="8" type="ORF">SAMN05444272_4332</name>
</gene>
<dbReference type="STRING" id="735517.SAMN05444272_4332"/>
<dbReference type="GO" id="GO:0046872">
    <property type="term" value="F:metal ion binding"/>
    <property type="evidence" value="ECO:0007669"/>
    <property type="project" value="UniProtKB-KW"/>
</dbReference>
<dbReference type="SUPFAM" id="SSF55186">
    <property type="entry name" value="ThrRS/AlaRS common domain"/>
    <property type="match status" value="1"/>
</dbReference>
<evidence type="ECO:0000256" key="4">
    <source>
        <dbReference type="ARBA" id="ARBA00022723"/>
    </source>
</evidence>
<name>A0A1M7PEK0_9HYPH</name>
<dbReference type="GO" id="GO:0005524">
    <property type="term" value="F:ATP binding"/>
    <property type="evidence" value="ECO:0007669"/>
    <property type="project" value="InterPro"/>
</dbReference>
<dbReference type="RefSeq" id="WP_073015454.1">
    <property type="nucleotide sequence ID" value="NZ_FRBW01000007.1"/>
</dbReference>